<comment type="caution">
    <text evidence="3">The sequence shown here is derived from an EMBL/GenBank/DDBJ whole genome shotgun (WGS) entry which is preliminary data.</text>
</comment>
<evidence type="ECO:0000313" key="3">
    <source>
        <dbReference type="EMBL" id="RAG86943.1"/>
    </source>
</evidence>
<reference evidence="3 4" key="1">
    <citation type="submission" date="2018-06" db="EMBL/GenBank/DDBJ databases">
        <title>Streptacidiphilus pinicola sp. nov., isolated from pine grove soil.</title>
        <authorList>
            <person name="Roh S.G."/>
            <person name="Park S."/>
            <person name="Kim M.-K."/>
            <person name="Yun B.-R."/>
            <person name="Park J."/>
            <person name="Kim M.J."/>
            <person name="Kim Y.S."/>
            <person name="Kim S.B."/>
        </authorList>
    </citation>
    <scope>NUCLEOTIDE SEQUENCE [LARGE SCALE GENOMIC DNA]</scope>
    <source>
        <strain evidence="3 4">MMS16-CNU450</strain>
    </source>
</reference>
<dbReference type="GO" id="GO:0008168">
    <property type="term" value="F:methyltransferase activity"/>
    <property type="evidence" value="ECO:0007669"/>
    <property type="project" value="UniProtKB-KW"/>
</dbReference>
<keyword evidence="3" id="KW-0489">Methyltransferase</keyword>
<evidence type="ECO:0000313" key="4">
    <source>
        <dbReference type="Proteomes" id="UP000248889"/>
    </source>
</evidence>
<feature type="region of interest" description="Disordered" evidence="1">
    <location>
        <begin position="1"/>
        <end position="30"/>
    </location>
</feature>
<evidence type="ECO:0000256" key="1">
    <source>
        <dbReference type="SAM" id="MobiDB-lite"/>
    </source>
</evidence>
<name>A0A2X0ITK5_9ACTN</name>
<feature type="compositionally biased region" description="Basic and acidic residues" evidence="1">
    <location>
        <begin position="18"/>
        <end position="30"/>
    </location>
</feature>
<dbReference type="SUPFAM" id="SSF53335">
    <property type="entry name" value="S-adenosyl-L-methionine-dependent methyltransferases"/>
    <property type="match status" value="1"/>
</dbReference>
<dbReference type="CDD" id="cd02440">
    <property type="entry name" value="AdoMet_MTases"/>
    <property type="match status" value="1"/>
</dbReference>
<keyword evidence="3" id="KW-0808">Transferase</keyword>
<accession>A0A2X0ITK5</accession>
<dbReference type="PANTHER" id="PTHR43591">
    <property type="entry name" value="METHYLTRANSFERASE"/>
    <property type="match status" value="1"/>
</dbReference>
<dbReference type="AlphaFoldDB" id="A0A2X0ITK5"/>
<dbReference type="InterPro" id="IPR029063">
    <property type="entry name" value="SAM-dependent_MTases_sf"/>
</dbReference>
<dbReference type="Proteomes" id="UP000248889">
    <property type="component" value="Unassembled WGS sequence"/>
</dbReference>
<protein>
    <submittedName>
        <fullName evidence="3">Methyltransferase type 11</fullName>
    </submittedName>
</protein>
<dbReference type="InterPro" id="IPR041698">
    <property type="entry name" value="Methyltransf_25"/>
</dbReference>
<dbReference type="OrthoDB" id="9777638at2"/>
<gene>
    <name evidence="3" type="ORF">DN069_03755</name>
</gene>
<organism evidence="3 4">
    <name type="scientific">Streptacidiphilus pinicola</name>
    <dbReference type="NCBI Taxonomy" id="2219663"/>
    <lineage>
        <taxon>Bacteria</taxon>
        <taxon>Bacillati</taxon>
        <taxon>Actinomycetota</taxon>
        <taxon>Actinomycetes</taxon>
        <taxon>Kitasatosporales</taxon>
        <taxon>Streptomycetaceae</taxon>
        <taxon>Streptacidiphilus</taxon>
    </lineage>
</organism>
<sequence>MLVTREHHGTMPTTTTQEQRDHRSGRERERAAAARKAFIAEGFDLVADTYGTVDGAFFRASAARLVELAGLRTGDRVLDLGCGRGAVLFAAANAVGPDGYVAGLDLSPGMAHATAADIAAHGLRNVTARVGDAEDPGFPVGSFEAVLAGLMMFITPDPAAVLRAAHHILVPGGRFAMSSWGRLSDPRWTRPLDAALAFLDDPLPASSPRQGARGGHAAFDTVESIADLFHTCGYTEVRTVEEATVHVVESGEDWWRAQWSTGRRAWLEKIPADRRDAAKTAALTALNELRDPDGILRSETNLRFTTAVRDGA</sequence>
<evidence type="ECO:0000259" key="2">
    <source>
        <dbReference type="Pfam" id="PF13649"/>
    </source>
</evidence>
<dbReference type="EMBL" id="QKYN01000016">
    <property type="protein sequence ID" value="RAG86943.1"/>
    <property type="molecule type" value="Genomic_DNA"/>
</dbReference>
<proteinExistence type="predicted"/>
<feature type="domain" description="Methyltransferase" evidence="2">
    <location>
        <begin position="77"/>
        <end position="173"/>
    </location>
</feature>
<dbReference type="Gene3D" id="3.40.50.150">
    <property type="entry name" value="Vaccinia Virus protein VP39"/>
    <property type="match status" value="1"/>
</dbReference>
<keyword evidence="4" id="KW-1185">Reference proteome</keyword>
<dbReference type="Pfam" id="PF13649">
    <property type="entry name" value="Methyltransf_25"/>
    <property type="match status" value="1"/>
</dbReference>
<dbReference type="GO" id="GO:0032259">
    <property type="term" value="P:methylation"/>
    <property type="evidence" value="ECO:0007669"/>
    <property type="project" value="UniProtKB-KW"/>
</dbReference>
<dbReference type="PANTHER" id="PTHR43591:SF24">
    <property type="entry name" value="2-METHOXY-6-POLYPRENYL-1,4-BENZOQUINOL METHYLASE, MITOCHONDRIAL"/>
    <property type="match status" value="1"/>
</dbReference>